<proteinExistence type="predicted"/>
<evidence type="ECO:0000256" key="5">
    <source>
        <dbReference type="ARBA" id="ARBA00032024"/>
    </source>
</evidence>
<name>A0A1X7FHQ7_9HYPH</name>
<dbReference type="InterPro" id="IPR013752">
    <property type="entry name" value="KPA_reductase"/>
</dbReference>
<dbReference type="InterPro" id="IPR013332">
    <property type="entry name" value="KPR_N"/>
</dbReference>
<keyword evidence="10" id="KW-1185">Reference proteome</keyword>
<dbReference type="AlphaFoldDB" id="A0A1X7FHQ7"/>
<dbReference type="InterPro" id="IPR036291">
    <property type="entry name" value="NAD(P)-bd_dom_sf"/>
</dbReference>
<evidence type="ECO:0000256" key="4">
    <source>
        <dbReference type="ARBA" id="ARBA00022655"/>
    </source>
</evidence>
<evidence type="ECO:0000256" key="1">
    <source>
        <dbReference type="ARBA" id="ARBA00004994"/>
    </source>
</evidence>
<reference evidence="10" key="1">
    <citation type="submission" date="2017-04" db="EMBL/GenBank/DDBJ databases">
        <authorList>
            <person name="Varghese N."/>
            <person name="Submissions S."/>
        </authorList>
    </citation>
    <scope>NUCLEOTIDE SEQUENCE [LARGE SCALE GENOMIC DNA]</scope>
    <source>
        <strain evidence="10">B4P</strain>
    </source>
</reference>
<evidence type="ECO:0000259" key="8">
    <source>
        <dbReference type="Pfam" id="PF08546"/>
    </source>
</evidence>
<keyword evidence="4" id="KW-0566">Pantothenate biosynthesis</keyword>
<dbReference type="RefSeq" id="WP_085423170.1">
    <property type="nucleotide sequence ID" value="NZ_FXAF01000006.1"/>
</dbReference>
<comment type="catalytic activity">
    <reaction evidence="6">
        <text>(R)-pantoate + NADP(+) = 2-dehydropantoate + NADPH + H(+)</text>
        <dbReference type="Rhea" id="RHEA:16233"/>
        <dbReference type="ChEBI" id="CHEBI:11561"/>
        <dbReference type="ChEBI" id="CHEBI:15378"/>
        <dbReference type="ChEBI" id="CHEBI:15980"/>
        <dbReference type="ChEBI" id="CHEBI:57783"/>
        <dbReference type="ChEBI" id="CHEBI:58349"/>
        <dbReference type="EC" id="1.1.1.169"/>
    </reaction>
</comment>
<dbReference type="UniPathway" id="UPA00028">
    <property type="reaction ID" value="UER00004"/>
</dbReference>
<dbReference type="Gene3D" id="1.10.1040.10">
    <property type="entry name" value="N-(1-d-carboxylethyl)-l-norvaline Dehydrogenase, domain 2"/>
    <property type="match status" value="1"/>
</dbReference>
<gene>
    <name evidence="9" type="ORF">SAMN02982989_3077</name>
</gene>
<protein>
    <recommendedName>
        <fullName evidence="3">2-dehydropantoate 2-reductase</fullName>
        <ecNumber evidence="2">1.1.1.169</ecNumber>
    </recommendedName>
    <alternativeName>
        <fullName evidence="5">Ketopantoate reductase</fullName>
    </alternativeName>
</protein>
<dbReference type="FunFam" id="1.10.1040.10:FF:000017">
    <property type="entry name" value="2-dehydropantoate 2-reductase"/>
    <property type="match status" value="1"/>
</dbReference>
<dbReference type="STRING" id="464029.SAMN02982989_3077"/>
<feature type="domain" description="Ketopantoate reductase N-terminal" evidence="7">
    <location>
        <begin position="6"/>
        <end position="178"/>
    </location>
</feature>
<feature type="domain" description="Ketopantoate reductase C-terminal" evidence="8">
    <location>
        <begin position="206"/>
        <end position="325"/>
    </location>
</feature>
<dbReference type="SUPFAM" id="SSF51735">
    <property type="entry name" value="NAD(P)-binding Rossmann-fold domains"/>
    <property type="match status" value="1"/>
</dbReference>
<dbReference type="Pfam" id="PF02558">
    <property type="entry name" value="ApbA"/>
    <property type="match status" value="1"/>
</dbReference>
<dbReference type="NCBIfam" id="NF005089">
    <property type="entry name" value="PRK06522.1-4"/>
    <property type="match status" value="1"/>
</dbReference>
<dbReference type="Gene3D" id="3.40.50.720">
    <property type="entry name" value="NAD(P)-binding Rossmann-like Domain"/>
    <property type="match status" value="1"/>
</dbReference>
<dbReference type="Proteomes" id="UP000192903">
    <property type="component" value="Unassembled WGS sequence"/>
</dbReference>
<organism evidence="9 10">
    <name type="scientific">Xaviernesmea oryzae</name>
    <dbReference type="NCBI Taxonomy" id="464029"/>
    <lineage>
        <taxon>Bacteria</taxon>
        <taxon>Pseudomonadati</taxon>
        <taxon>Pseudomonadota</taxon>
        <taxon>Alphaproteobacteria</taxon>
        <taxon>Hyphomicrobiales</taxon>
        <taxon>Rhizobiaceae</taxon>
        <taxon>Rhizobium/Agrobacterium group</taxon>
        <taxon>Xaviernesmea</taxon>
    </lineage>
</organism>
<evidence type="ECO:0000256" key="2">
    <source>
        <dbReference type="ARBA" id="ARBA00013014"/>
    </source>
</evidence>
<dbReference type="OrthoDB" id="9796561at2"/>
<dbReference type="GO" id="GO:0005737">
    <property type="term" value="C:cytoplasm"/>
    <property type="evidence" value="ECO:0007669"/>
    <property type="project" value="TreeGrafter"/>
</dbReference>
<accession>A0A1X7FHQ7</accession>
<evidence type="ECO:0000256" key="6">
    <source>
        <dbReference type="ARBA" id="ARBA00048793"/>
    </source>
</evidence>
<comment type="pathway">
    <text evidence="1">Cofactor biosynthesis; (R)-pantothenate biosynthesis; (R)-pantoate from 3-methyl-2-oxobutanoate: step 2/2.</text>
</comment>
<dbReference type="InterPro" id="IPR051402">
    <property type="entry name" value="KPR-Related"/>
</dbReference>
<evidence type="ECO:0000313" key="9">
    <source>
        <dbReference type="EMBL" id="SMF51947.1"/>
    </source>
</evidence>
<dbReference type="PANTHER" id="PTHR21708:SF45">
    <property type="entry name" value="2-DEHYDROPANTOATE 2-REDUCTASE"/>
    <property type="match status" value="1"/>
</dbReference>
<dbReference type="GO" id="GO:0015940">
    <property type="term" value="P:pantothenate biosynthetic process"/>
    <property type="evidence" value="ECO:0007669"/>
    <property type="project" value="UniProtKB-UniPathway"/>
</dbReference>
<dbReference type="Pfam" id="PF08546">
    <property type="entry name" value="ApbA_C"/>
    <property type="match status" value="1"/>
</dbReference>
<dbReference type="InterPro" id="IPR013328">
    <property type="entry name" value="6PGD_dom2"/>
</dbReference>
<dbReference type="EC" id="1.1.1.169" evidence="2"/>
<sequence>MTIRNICIYGAGALGGTFAAKIASRLGEEVNVSAVARGAHLAAIRDKGLTVVRQGEEAPLKVRLSATGDPSELPKQDLVITGLKGHQLADAAEGLASLLKDGTRVMMILNGIPWWYFHRDHESGHAERQLPELDPEGKLWQLVGPERVIGCVAYQGGEVIEPGTVRLSGDGRFFLGEPSGELSRDLISIADLLGRTGLNVIPTQRIRDAIWLKLMGNAAYNPISALTRGRMNSIMENHLLAEQVGKVMAETKAVGEALGAVFGSGVEEELNRSAGFGPVRTSMLQDLIAGKPLEIVPLTGMVVALGKLKGVPTPTCETVLALATQLDRENLRDR</sequence>
<dbReference type="PANTHER" id="PTHR21708">
    <property type="entry name" value="PROBABLE 2-DEHYDROPANTOATE 2-REDUCTASE"/>
    <property type="match status" value="1"/>
</dbReference>
<dbReference type="GO" id="GO:0008677">
    <property type="term" value="F:2-dehydropantoate 2-reductase activity"/>
    <property type="evidence" value="ECO:0007669"/>
    <property type="project" value="UniProtKB-EC"/>
</dbReference>
<dbReference type="EMBL" id="FXAF01000006">
    <property type="protein sequence ID" value="SMF51947.1"/>
    <property type="molecule type" value="Genomic_DNA"/>
</dbReference>
<dbReference type="SUPFAM" id="SSF48179">
    <property type="entry name" value="6-phosphogluconate dehydrogenase C-terminal domain-like"/>
    <property type="match status" value="1"/>
</dbReference>
<dbReference type="InterPro" id="IPR008927">
    <property type="entry name" value="6-PGluconate_DH-like_C_sf"/>
</dbReference>
<evidence type="ECO:0000259" key="7">
    <source>
        <dbReference type="Pfam" id="PF02558"/>
    </source>
</evidence>
<evidence type="ECO:0000313" key="10">
    <source>
        <dbReference type="Proteomes" id="UP000192903"/>
    </source>
</evidence>
<evidence type="ECO:0000256" key="3">
    <source>
        <dbReference type="ARBA" id="ARBA00019465"/>
    </source>
</evidence>